<proteinExistence type="predicted"/>
<keyword evidence="2" id="KW-1185">Reference proteome</keyword>
<organism evidence="1 2">
    <name type="scientific">Luteimonas rhizosphaericola</name>
    <dbReference type="NCBI Taxonomy" id="3042024"/>
    <lineage>
        <taxon>Bacteria</taxon>
        <taxon>Pseudomonadati</taxon>
        <taxon>Pseudomonadota</taxon>
        <taxon>Gammaproteobacteria</taxon>
        <taxon>Lysobacterales</taxon>
        <taxon>Lysobacteraceae</taxon>
        <taxon>Luteimonas</taxon>
    </lineage>
</organism>
<evidence type="ECO:0000313" key="2">
    <source>
        <dbReference type="Proteomes" id="UP001156831"/>
    </source>
</evidence>
<gene>
    <name evidence="1" type="ORF">QFW80_01505</name>
</gene>
<dbReference type="RefSeq" id="WP_280599236.1">
    <property type="nucleotide sequence ID" value="NZ_JARXRN010000016.1"/>
</dbReference>
<dbReference type="Proteomes" id="UP001156831">
    <property type="component" value="Unassembled WGS sequence"/>
</dbReference>
<dbReference type="EMBL" id="JARXRN010000016">
    <property type="protein sequence ID" value="MDH5829195.1"/>
    <property type="molecule type" value="Genomic_DNA"/>
</dbReference>
<protein>
    <submittedName>
        <fullName evidence="1">Uncharacterized protein</fullName>
    </submittedName>
</protein>
<accession>A0ABT6JET3</accession>
<name>A0ABT6JET3_9GAMM</name>
<comment type="caution">
    <text evidence="1">The sequence shown here is derived from an EMBL/GenBank/DDBJ whole genome shotgun (WGS) entry which is preliminary data.</text>
</comment>
<reference evidence="1 2" key="1">
    <citation type="submission" date="2023-04" db="EMBL/GenBank/DDBJ databases">
        <title>Luteimonas sp. M1R5S18.</title>
        <authorList>
            <person name="Sun J.-Q."/>
        </authorList>
    </citation>
    <scope>NUCLEOTIDE SEQUENCE [LARGE SCALE GENOMIC DNA]</scope>
    <source>
        <strain evidence="1 2">M1R5S18</strain>
    </source>
</reference>
<evidence type="ECO:0000313" key="1">
    <source>
        <dbReference type="EMBL" id="MDH5829195.1"/>
    </source>
</evidence>
<sequence>MTASRSDTTAPHAGAAKSRRRFLRQFPGGFSDPVYLDWERDYKWQTHERWEEALPRATFRRLLRDGEHAEAAARAVRVEQRARHSMLFSFEKMALRDALRTEAGVREFAQGLYDFLHGRGGPQLRFERWVAAIERLPRRQTRVLTWPLATVFGFIAQPDRHMFMKPNTIRAAARAYGYPLPYRSRPDWEAYERLLDFSDTVREDLRDLRPRDMIDVQSFLWVQGSDEYR</sequence>